<protein>
    <submittedName>
        <fullName evidence="3">Alpha/beta hydrolase</fullName>
    </submittedName>
</protein>
<dbReference type="SUPFAM" id="SSF53474">
    <property type="entry name" value="alpha/beta-Hydrolases"/>
    <property type="match status" value="1"/>
</dbReference>
<dbReference type="Proteomes" id="UP001154312">
    <property type="component" value="Unassembled WGS sequence"/>
</dbReference>
<sequence>MGRSFVWNKVKYPNWTGLKLSGILYAGPAEGTIVVVCHGFTGSKEGGGRAVAMAEELGSRGYATLLFDFSGCGDSEGDFADVCLTRHIGDVKCSVDFCRGLGFNRVVTVGRSFGGTAAIGLGRAGGDVAGVCTWSAPGALREVFTRLRVQAAGEDSDMIRLSEEEDALRIKKSFITDLDRYDIFSRAALIAPSPLLVIHGSNDQVVPVDNAWSIYKAAGDPKKIQIIPEADHQFTGSHLKVWEVFFEWLAEHFPTNMNCS</sequence>
<accession>A0A9X4H5Y0</accession>
<dbReference type="AlphaFoldDB" id="A0A9X4H5Y0"/>
<comment type="similarity">
    <text evidence="1">Belongs to the AB hydrolase superfamily. FUS2 hydrolase family.</text>
</comment>
<dbReference type="EMBL" id="JAKOAV010000014">
    <property type="protein sequence ID" value="MDF9408483.1"/>
    <property type="molecule type" value="Genomic_DNA"/>
</dbReference>
<dbReference type="InterPro" id="IPR000073">
    <property type="entry name" value="AB_hydrolase_1"/>
</dbReference>
<gene>
    <name evidence="3" type="ORF">L7E55_08945</name>
</gene>
<dbReference type="Pfam" id="PF12697">
    <property type="entry name" value="Abhydrolase_6"/>
    <property type="match status" value="1"/>
</dbReference>
<dbReference type="PANTHER" id="PTHR22946">
    <property type="entry name" value="DIENELACTONE HYDROLASE DOMAIN-CONTAINING PROTEIN-RELATED"/>
    <property type="match status" value="1"/>
</dbReference>
<dbReference type="GO" id="GO:0016787">
    <property type="term" value="F:hydrolase activity"/>
    <property type="evidence" value="ECO:0007669"/>
    <property type="project" value="UniProtKB-KW"/>
</dbReference>
<dbReference type="Gene3D" id="3.40.50.1820">
    <property type="entry name" value="alpha/beta hydrolase"/>
    <property type="match status" value="1"/>
</dbReference>
<proteinExistence type="inferred from homology"/>
<organism evidence="3 4">
    <name type="scientific">Pelotomaculum isophthalicicum JI</name>
    <dbReference type="NCBI Taxonomy" id="947010"/>
    <lineage>
        <taxon>Bacteria</taxon>
        <taxon>Bacillati</taxon>
        <taxon>Bacillota</taxon>
        <taxon>Clostridia</taxon>
        <taxon>Eubacteriales</taxon>
        <taxon>Desulfotomaculaceae</taxon>
        <taxon>Pelotomaculum</taxon>
    </lineage>
</organism>
<dbReference type="InterPro" id="IPR029058">
    <property type="entry name" value="AB_hydrolase_fold"/>
</dbReference>
<feature type="domain" description="AB hydrolase-1" evidence="2">
    <location>
        <begin position="34"/>
        <end position="232"/>
    </location>
</feature>
<evidence type="ECO:0000259" key="2">
    <source>
        <dbReference type="Pfam" id="PF12697"/>
    </source>
</evidence>
<dbReference type="InterPro" id="IPR050261">
    <property type="entry name" value="FrsA_esterase"/>
</dbReference>
<dbReference type="RefSeq" id="WP_277443806.1">
    <property type="nucleotide sequence ID" value="NZ_JAKOAV010000014.1"/>
</dbReference>
<keyword evidence="3" id="KW-0378">Hydrolase</keyword>
<evidence type="ECO:0000256" key="1">
    <source>
        <dbReference type="ARBA" id="ARBA00038115"/>
    </source>
</evidence>
<reference evidence="3" key="1">
    <citation type="submission" date="2022-02" db="EMBL/GenBank/DDBJ databases">
        <authorList>
            <person name="Leng L."/>
        </authorList>
    </citation>
    <scope>NUCLEOTIDE SEQUENCE</scope>
    <source>
        <strain evidence="3">JI</strain>
    </source>
</reference>
<comment type="caution">
    <text evidence="3">The sequence shown here is derived from an EMBL/GenBank/DDBJ whole genome shotgun (WGS) entry which is preliminary data.</text>
</comment>
<keyword evidence="4" id="KW-1185">Reference proteome</keyword>
<evidence type="ECO:0000313" key="3">
    <source>
        <dbReference type="EMBL" id="MDF9408483.1"/>
    </source>
</evidence>
<name>A0A9X4H5Y0_9FIRM</name>
<evidence type="ECO:0000313" key="4">
    <source>
        <dbReference type="Proteomes" id="UP001154312"/>
    </source>
</evidence>